<gene>
    <name evidence="7" type="ORF">BHY08_03210</name>
</gene>
<dbReference type="EMBL" id="CP017267">
    <property type="protein sequence ID" value="APB30927.1"/>
    <property type="molecule type" value="Genomic_DNA"/>
</dbReference>
<organism evidence="7 8">
    <name type="scientific">Vagococcus teuberi</name>
    <dbReference type="NCBI Taxonomy" id="519472"/>
    <lineage>
        <taxon>Bacteria</taxon>
        <taxon>Bacillati</taxon>
        <taxon>Bacillota</taxon>
        <taxon>Bacilli</taxon>
        <taxon>Lactobacillales</taxon>
        <taxon>Enterococcaceae</taxon>
        <taxon>Vagococcus</taxon>
    </lineage>
</organism>
<accession>A0A1J0A4V7</accession>
<comment type="similarity">
    <text evidence="2 6">Belongs to the 4-toluene sulfonate uptake permease (TSUP) (TC 2.A.102) family.</text>
</comment>
<dbReference type="InterPro" id="IPR051598">
    <property type="entry name" value="TSUP/Inactive_protease-like"/>
</dbReference>
<dbReference type="PANTHER" id="PTHR43701">
    <property type="entry name" value="MEMBRANE TRANSPORTER PROTEIN MJ0441-RELATED"/>
    <property type="match status" value="1"/>
</dbReference>
<name>A0A1J0A4V7_9ENTE</name>
<evidence type="ECO:0000256" key="5">
    <source>
        <dbReference type="ARBA" id="ARBA00023136"/>
    </source>
</evidence>
<dbReference type="RefSeq" id="WP_071456504.1">
    <property type="nucleotide sequence ID" value="NZ_CP017267.1"/>
</dbReference>
<keyword evidence="3 6" id="KW-0812">Transmembrane</keyword>
<evidence type="ECO:0000313" key="7">
    <source>
        <dbReference type="EMBL" id="APB30927.1"/>
    </source>
</evidence>
<feature type="transmembrane region" description="Helical" evidence="6">
    <location>
        <begin position="6"/>
        <end position="28"/>
    </location>
</feature>
<dbReference type="OrthoDB" id="3181470at2"/>
<evidence type="ECO:0000256" key="4">
    <source>
        <dbReference type="ARBA" id="ARBA00022989"/>
    </source>
</evidence>
<feature type="transmembrane region" description="Helical" evidence="6">
    <location>
        <begin position="208"/>
        <end position="226"/>
    </location>
</feature>
<dbReference type="KEGG" id="vte:BHY08_03210"/>
<evidence type="ECO:0000256" key="2">
    <source>
        <dbReference type="ARBA" id="ARBA00009142"/>
    </source>
</evidence>
<dbReference type="Proteomes" id="UP000191200">
    <property type="component" value="Chromosome"/>
</dbReference>
<keyword evidence="8" id="KW-1185">Reference proteome</keyword>
<dbReference type="PANTHER" id="PTHR43701:SF2">
    <property type="entry name" value="MEMBRANE TRANSPORTER PROTEIN YJNA-RELATED"/>
    <property type="match status" value="1"/>
</dbReference>
<dbReference type="STRING" id="519472.BHY08_03210"/>
<feature type="transmembrane region" description="Helical" evidence="6">
    <location>
        <begin position="104"/>
        <end position="124"/>
    </location>
</feature>
<proteinExistence type="inferred from homology"/>
<feature type="transmembrane region" description="Helical" evidence="6">
    <location>
        <begin position="40"/>
        <end position="61"/>
    </location>
</feature>
<dbReference type="AlphaFoldDB" id="A0A1J0A4V7"/>
<dbReference type="InterPro" id="IPR002781">
    <property type="entry name" value="TM_pro_TauE-like"/>
</dbReference>
<comment type="subcellular location">
    <subcellularLocation>
        <location evidence="6">Cell membrane</location>
        <topology evidence="6">Multi-pass membrane protein</topology>
    </subcellularLocation>
    <subcellularLocation>
        <location evidence="1">Membrane</location>
        <topology evidence="1">Multi-pass membrane protein</topology>
    </subcellularLocation>
</comment>
<keyword evidence="5 6" id="KW-0472">Membrane</keyword>
<keyword evidence="6" id="KW-1003">Cell membrane</keyword>
<dbReference type="Pfam" id="PF01925">
    <property type="entry name" value="TauE"/>
    <property type="match status" value="1"/>
</dbReference>
<evidence type="ECO:0000256" key="3">
    <source>
        <dbReference type="ARBA" id="ARBA00022692"/>
    </source>
</evidence>
<protein>
    <recommendedName>
        <fullName evidence="6">Probable membrane transporter protein</fullName>
    </recommendedName>
</protein>
<feature type="transmembrane region" description="Helical" evidence="6">
    <location>
        <begin position="176"/>
        <end position="196"/>
    </location>
</feature>
<feature type="transmembrane region" description="Helical" evidence="6">
    <location>
        <begin position="73"/>
        <end position="92"/>
    </location>
</feature>
<dbReference type="GO" id="GO:0005886">
    <property type="term" value="C:plasma membrane"/>
    <property type="evidence" value="ECO:0007669"/>
    <property type="project" value="UniProtKB-SubCell"/>
</dbReference>
<evidence type="ECO:0000256" key="6">
    <source>
        <dbReference type="RuleBase" id="RU363041"/>
    </source>
</evidence>
<sequence length="259" mass="27966">MVGWIYFFIIIFANSIGAVSGMGGGVIIKPLFDTLGFHDVLSISFYSTVAVLSMSIVSTIRQAQNGVKINWSFALWLSFGSVLGGIFGSLGLDKLVGIMPSEKIVSLVQIVLIVATLLFSYAYSKKHWRGYQLNSTISILGCGLFLGAIASFLGIGGGPLNVALLMMLFQVPIKDATVYSIITILFSQLSKVITISVSTGFSQFDLSLLMYIIPAGIIGGFLGAYLSKIVSSEKVTTIYQFVIIGVLLVNFYNAYKLFL</sequence>
<keyword evidence="4 6" id="KW-1133">Transmembrane helix</keyword>
<feature type="transmembrane region" description="Helical" evidence="6">
    <location>
        <begin position="238"/>
        <end position="255"/>
    </location>
</feature>
<feature type="transmembrane region" description="Helical" evidence="6">
    <location>
        <begin position="136"/>
        <end position="169"/>
    </location>
</feature>
<reference evidence="7 8" key="1">
    <citation type="submission" date="2016-09" db="EMBL/GenBank/DDBJ databases">
        <title>Vagococcus teuberi sp. nov., isolated from the Malian artisanal sour milk fene.</title>
        <authorList>
            <person name="Wullschleger S."/>
            <person name="Seifert C."/>
            <person name="Baumgartner S."/>
            <person name="Lacroix C."/>
            <person name="Bonfoh B."/>
            <person name="Stevens M.J."/>
            <person name="Meile L."/>
        </authorList>
    </citation>
    <scope>NUCLEOTIDE SEQUENCE [LARGE SCALE GENOMIC DNA]</scope>
    <source>
        <strain evidence="7 8">DSM 21459</strain>
    </source>
</reference>
<evidence type="ECO:0000313" key="8">
    <source>
        <dbReference type="Proteomes" id="UP000191200"/>
    </source>
</evidence>
<evidence type="ECO:0000256" key="1">
    <source>
        <dbReference type="ARBA" id="ARBA00004141"/>
    </source>
</evidence>